<evidence type="ECO:0000259" key="11">
    <source>
        <dbReference type="Pfam" id="PF04452"/>
    </source>
</evidence>
<evidence type="ECO:0000256" key="3">
    <source>
        <dbReference type="ARBA" id="ARBA00022490"/>
    </source>
</evidence>
<dbReference type="InterPro" id="IPR046886">
    <property type="entry name" value="RsmE_MTase_dom"/>
</dbReference>
<dbReference type="SUPFAM" id="SSF88697">
    <property type="entry name" value="PUA domain-like"/>
    <property type="match status" value="1"/>
</dbReference>
<dbReference type="EMBL" id="PCWA01000089">
    <property type="protein sequence ID" value="PIQ88731.1"/>
    <property type="molecule type" value="Genomic_DNA"/>
</dbReference>
<dbReference type="Pfam" id="PF04452">
    <property type="entry name" value="Methyltrans_RNA"/>
    <property type="match status" value="1"/>
</dbReference>
<dbReference type="InterPro" id="IPR046887">
    <property type="entry name" value="RsmE_PUA-like"/>
</dbReference>
<accession>A0A2H0LWH0</accession>
<dbReference type="PANTHER" id="PTHR30027:SF3">
    <property type="entry name" value="16S RRNA (URACIL(1498)-N(3))-METHYLTRANSFERASE"/>
    <property type="match status" value="1"/>
</dbReference>
<name>A0A2H0LWH0_9BACT</name>
<sequence length="245" mass="27701">MRRFYCRKDDIANGYINITEAREIHHIKNVLRMELKDKLVFSANDGFEYNGHISRIEPECIAVKIDSENILGGDNALGCSIVLACAIPKKAKIDYIIEKVTELGVDEFIPLKTKRTIVNLKGREESRLRRWRNIAVASSKQSGRIKIPKIHGVLTFGEAVDYAEDFDLKIIPNLARKKIHIYDLLSQKRYGRIAIFIGPEGDFTQDEIALAFEHGFIGVSLGENTLKVDTAAISTVSFCAFWKTK</sequence>
<comment type="subcellular location">
    <subcellularLocation>
        <location evidence="1 10">Cytoplasm</location>
    </subcellularLocation>
</comment>
<evidence type="ECO:0000256" key="7">
    <source>
        <dbReference type="ARBA" id="ARBA00022691"/>
    </source>
</evidence>
<evidence type="ECO:0000256" key="5">
    <source>
        <dbReference type="ARBA" id="ARBA00022603"/>
    </source>
</evidence>
<keyword evidence="5 10" id="KW-0489">Methyltransferase</keyword>
<dbReference type="InterPro" id="IPR029028">
    <property type="entry name" value="Alpha/beta_knot_MTases"/>
</dbReference>
<evidence type="ECO:0000313" key="13">
    <source>
        <dbReference type="EMBL" id="PIQ88731.1"/>
    </source>
</evidence>
<keyword evidence="4 10" id="KW-0698">rRNA processing</keyword>
<comment type="catalytic activity">
    <reaction evidence="9 10">
        <text>uridine(1498) in 16S rRNA + S-adenosyl-L-methionine = N(3)-methyluridine(1498) in 16S rRNA + S-adenosyl-L-homocysteine + H(+)</text>
        <dbReference type="Rhea" id="RHEA:42920"/>
        <dbReference type="Rhea" id="RHEA-COMP:10283"/>
        <dbReference type="Rhea" id="RHEA-COMP:10284"/>
        <dbReference type="ChEBI" id="CHEBI:15378"/>
        <dbReference type="ChEBI" id="CHEBI:57856"/>
        <dbReference type="ChEBI" id="CHEBI:59789"/>
        <dbReference type="ChEBI" id="CHEBI:65315"/>
        <dbReference type="ChEBI" id="CHEBI:74502"/>
        <dbReference type="EC" id="2.1.1.193"/>
    </reaction>
</comment>
<dbReference type="EC" id="2.1.1.193" evidence="10"/>
<protein>
    <recommendedName>
        <fullName evidence="10">Ribosomal RNA small subunit methyltransferase E</fullName>
        <ecNumber evidence="10">2.1.1.193</ecNumber>
    </recommendedName>
</protein>
<comment type="similarity">
    <text evidence="2 10">Belongs to the RNA methyltransferase RsmE family.</text>
</comment>
<comment type="caution">
    <text evidence="13">The sequence shown here is derived from an EMBL/GenBank/DDBJ whole genome shotgun (WGS) entry which is preliminary data.</text>
</comment>
<evidence type="ECO:0000256" key="4">
    <source>
        <dbReference type="ARBA" id="ARBA00022552"/>
    </source>
</evidence>
<dbReference type="GO" id="GO:0005737">
    <property type="term" value="C:cytoplasm"/>
    <property type="evidence" value="ECO:0007669"/>
    <property type="project" value="UniProtKB-SubCell"/>
</dbReference>
<dbReference type="GO" id="GO:0070042">
    <property type="term" value="F:rRNA (uridine-N3-)-methyltransferase activity"/>
    <property type="evidence" value="ECO:0007669"/>
    <property type="project" value="TreeGrafter"/>
</dbReference>
<evidence type="ECO:0000256" key="1">
    <source>
        <dbReference type="ARBA" id="ARBA00004496"/>
    </source>
</evidence>
<dbReference type="InterPro" id="IPR029026">
    <property type="entry name" value="tRNA_m1G_MTases_N"/>
</dbReference>
<evidence type="ECO:0000259" key="12">
    <source>
        <dbReference type="Pfam" id="PF20260"/>
    </source>
</evidence>
<dbReference type="PANTHER" id="PTHR30027">
    <property type="entry name" value="RIBOSOMAL RNA SMALL SUBUNIT METHYLTRANSFERASE E"/>
    <property type="match status" value="1"/>
</dbReference>
<evidence type="ECO:0000256" key="6">
    <source>
        <dbReference type="ARBA" id="ARBA00022679"/>
    </source>
</evidence>
<reference evidence="13 14" key="1">
    <citation type="submission" date="2017-09" db="EMBL/GenBank/DDBJ databases">
        <title>Depth-based differentiation of microbial function through sediment-hosted aquifers and enrichment of novel symbionts in the deep terrestrial subsurface.</title>
        <authorList>
            <person name="Probst A.J."/>
            <person name="Ladd B."/>
            <person name="Jarett J.K."/>
            <person name="Geller-Mcgrath D.E."/>
            <person name="Sieber C.M."/>
            <person name="Emerson J.B."/>
            <person name="Anantharaman K."/>
            <person name="Thomas B.C."/>
            <person name="Malmstrom R."/>
            <person name="Stieglmeier M."/>
            <person name="Klingl A."/>
            <person name="Woyke T."/>
            <person name="Ryan C.M."/>
            <person name="Banfield J.F."/>
        </authorList>
    </citation>
    <scope>NUCLEOTIDE SEQUENCE [LARGE SCALE GENOMIC DNA]</scope>
    <source>
        <strain evidence="13">CG11_big_fil_rev_8_21_14_0_20_42_13</strain>
    </source>
</reference>
<comment type="function">
    <text evidence="8 10">Specifically methylates the N3 position of the uracil ring of uridine 1498 (m3U1498) in 16S rRNA. Acts on the fully assembled 30S ribosomal subunit.</text>
</comment>
<dbReference type="InterPro" id="IPR015947">
    <property type="entry name" value="PUA-like_sf"/>
</dbReference>
<dbReference type="Proteomes" id="UP000229641">
    <property type="component" value="Unassembled WGS sequence"/>
</dbReference>
<evidence type="ECO:0000256" key="2">
    <source>
        <dbReference type="ARBA" id="ARBA00005528"/>
    </source>
</evidence>
<feature type="domain" description="Ribosomal RNA small subunit methyltransferase E PUA-like" evidence="12">
    <location>
        <begin position="19"/>
        <end position="64"/>
    </location>
</feature>
<organism evidence="13 14">
    <name type="scientific">Candidatus Ghiorseimicrobium undicola</name>
    <dbReference type="NCBI Taxonomy" id="1974746"/>
    <lineage>
        <taxon>Bacteria</taxon>
        <taxon>Pseudomonadati</taxon>
        <taxon>Candidatus Omnitrophota</taxon>
        <taxon>Candidatus Ghiorseimicrobium</taxon>
    </lineage>
</organism>
<dbReference type="SUPFAM" id="SSF75217">
    <property type="entry name" value="alpha/beta knot"/>
    <property type="match status" value="1"/>
</dbReference>
<evidence type="ECO:0000313" key="14">
    <source>
        <dbReference type="Proteomes" id="UP000229641"/>
    </source>
</evidence>
<dbReference type="Gene3D" id="2.40.240.20">
    <property type="entry name" value="Hypothetical PUA domain-like, domain 1"/>
    <property type="match status" value="1"/>
</dbReference>
<dbReference type="Pfam" id="PF20260">
    <property type="entry name" value="PUA_4"/>
    <property type="match status" value="1"/>
</dbReference>
<dbReference type="InterPro" id="IPR006700">
    <property type="entry name" value="RsmE"/>
</dbReference>
<evidence type="ECO:0000256" key="10">
    <source>
        <dbReference type="PIRNR" id="PIRNR015601"/>
    </source>
</evidence>
<dbReference type="CDD" id="cd18084">
    <property type="entry name" value="RsmE-like"/>
    <property type="match status" value="1"/>
</dbReference>
<keyword evidence="3 10" id="KW-0963">Cytoplasm</keyword>
<dbReference type="NCBIfam" id="TIGR00046">
    <property type="entry name" value="RsmE family RNA methyltransferase"/>
    <property type="match status" value="1"/>
</dbReference>
<keyword evidence="6 10" id="KW-0808">Transferase</keyword>
<dbReference type="AlphaFoldDB" id="A0A2H0LWH0"/>
<dbReference type="Gene3D" id="3.40.1280.10">
    <property type="match status" value="1"/>
</dbReference>
<dbReference type="GO" id="GO:0070475">
    <property type="term" value="P:rRNA base methylation"/>
    <property type="evidence" value="ECO:0007669"/>
    <property type="project" value="TreeGrafter"/>
</dbReference>
<dbReference type="PIRSF" id="PIRSF015601">
    <property type="entry name" value="MTase_slr0722"/>
    <property type="match status" value="1"/>
</dbReference>
<gene>
    <name evidence="13" type="ORF">COV72_06625</name>
</gene>
<evidence type="ECO:0000256" key="8">
    <source>
        <dbReference type="ARBA" id="ARBA00025699"/>
    </source>
</evidence>
<proteinExistence type="inferred from homology"/>
<keyword evidence="7 10" id="KW-0949">S-adenosyl-L-methionine</keyword>
<feature type="domain" description="Ribosomal RNA small subunit methyltransferase E methyltransferase" evidence="11">
    <location>
        <begin position="80"/>
        <end position="237"/>
    </location>
</feature>
<evidence type="ECO:0000256" key="9">
    <source>
        <dbReference type="ARBA" id="ARBA00047944"/>
    </source>
</evidence>